<keyword evidence="1" id="KW-0732">Signal</keyword>
<reference evidence="4" key="1">
    <citation type="journal article" date="2019" name="Int. J. Syst. Evol. Microbiol.">
        <title>The Global Catalogue of Microorganisms (GCM) 10K type strain sequencing project: providing services to taxonomists for standard genome sequencing and annotation.</title>
        <authorList>
            <consortium name="The Broad Institute Genomics Platform"/>
            <consortium name="The Broad Institute Genome Sequencing Center for Infectious Disease"/>
            <person name="Wu L."/>
            <person name="Ma J."/>
        </authorList>
    </citation>
    <scope>NUCLEOTIDE SEQUENCE [LARGE SCALE GENOMIC DNA]</scope>
    <source>
        <strain evidence="4">CCUG 55608</strain>
    </source>
</reference>
<dbReference type="InterPro" id="IPR011519">
    <property type="entry name" value="UnbV_ASPIC"/>
</dbReference>
<evidence type="ECO:0000259" key="2">
    <source>
        <dbReference type="Pfam" id="PF07593"/>
    </source>
</evidence>
<accession>A0ABW3Q8X5</accession>
<dbReference type="Pfam" id="PF07593">
    <property type="entry name" value="UnbV_ASPIC"/>
    <property type="match status" value="1"/>
</dbReference>
<dbReference type="Pfam" id="PF13517">
    <property type="entry name" value="FG-GAP_3"/>
    <property type="match status" value="5"/>
</dbReference>
<name>A0ABW3Q8X5_9BACT</name>
<evidence type="ECO:0000313" key="3">
    <source>
        <dbReference type="EMBL" id="MFD1143837.1"/>
    </source>
</evidence>
<keyword evidence="4" id="KW-1185">Reference proteome</keyword>
<protein>
    <submittedName>
        <fullName evidence="3">VCBS repeat-containing protein</fullName>
    </submittedName>
</protein>
<evidence type="ECO:0000256" key="1">
    <source>
        <dbReference type="ARBA" id="ARBA00022729"/>
    </source>
</evidence>
<dbReference type="RefSeq" id="WP_265993619.1">
    <property type="nucleotide sequence ID" value="NZ_CP110973.1"/>
</dbReference>
<evidence type="ECO:0000313" key="4">
    <source>
        <dbReference type="Proteomes" id="UP001597116"/>
    </source>
</evidence>
<dbReference type="InterPro" id="IPR027039">
    <property type="entry name" value="Crtac1"/>
</dbReference>
<proteinExistence type="predicted"/>
<comment type="caution">
    <text evidence="3">The sequence shown here is derived from an EMBL/GenBank/DDBJ whole genome shotgun (WGS) entry which is preliminary data.</text>
</comment>
<dbReference type="EMBL" id="JBHTLP010000019">
    <property type="protein sequence ID" value="MFD1143837.1"/>
    <property type="molecule type" value="Genomic_DNA"/>
</dbReference>
<dbReference type="Gene3D" id="2.130.10.130">
    <property type="entry name" value="Integrin alpha, N-terminal"/>
    <property type="match status" value="3"/>
</dbReference>
<gene>
    <name evidence="3" type="ORF">ACFQ4C_22095</name>
</gene>
<feature type="domain" description="ASPIC/UnbV" evidence="2">
    <location>
        <begin position="538"/>
        <end position="605"/>
    </location>
</feature>
<dbReference type="PANTHER" id="PTHR16026:SF0">
    <property type="entry name" value="CARTILAGE ACIDIC PROTEIN 1"/>
    <property type="match status" value="1"/>
</dbReference>
<sequence>MIKYIPLFLIVGTLAVWGCRSSPSEKPLFHSLDSTQTGVGFVNQVQNTARFNIIDYLYFYNGAGVAAGDINNDGLTDLYFVSNQGKNKLYLNKGGFKFEDITRKAGVEGAADWQTGVTMADVNGDGWLDIYVCSVGNFQGQQGSNELYINNQDGTFSEKAAEYGLNFTGFSTQAAFFDYDHDGDLDMYLLNHAVHTSRSYDRVSARNLRQNESGDYLFRNELIGADGPTSESKADKETPHFTNVSEQAGIYGAAMGYGLGISVADLNNDGWEDIYVSNDFHEDDYYYVNNGKGGFTESVRKAFAHVSRFSMGNDIADVNNDGFQDVVTLDMYPEDETVEKMSLGEEPLDIYIYKLTFGYMNQYSRNCLQINQSGRKFMDVGAMAGVAATDWSWAPLLADYDNDGIKDLFVANGIVRRPNDLDYVKFTSDNSMRSTIETSNVLDEKAIAMMPEGKVHNYLFQGSATLKFTDKSLAWGFEKPTFSSGAVYADLDNDGDLDLITNDINDPAGVFQNQSNQLFPTRHWLKIKLQGEAGNSFGVGAKVVLKTKNGLQLQQLVPTRGFQSSVEPALTFGLGELATVDSLIVIWPNQKMEVRTAVQANQTLTLRQTAARQDVGTFQFTAPDPQPLLENVSDQISIAYQHQENTYFDFVRESLMPFKVSTEGPKLAVGDVNGDGLEDFYAAGAKWQAGSLQLQQPDGRFVSSHQPAFRADSTYEDVDAVFFDADGDKDLDLYVVSGGNEFFEKMPEQFDRLYLNDGKGNFTRSNGLPPMYDNKSCVRPVDFDNDGDLDLFVGGRVVAFAYGKIPNSYLLINDGKGRFSDQTDRLAPELRKAGMITDAVWMDYDQDKDLDLVVAGDWMPIRVFAKQNGKLEAIKSITDENTALSGFWQCLTAADFDRDGDLDLVAGNLGLNTKFIKQPDPRLKMWVKDFDKNGSTDQILAYQRNGKDWHPVNFKDELGKQMPSIVNKRFTDYTSFAGKPLENVFEAQELEGAEEHEVNQFASVFLENRGDGHFIVHQLPMLAQVSKLFALRADDIDNDGFPDVLAGGNFYGVSTYQGRYDANYGLVLKNRGGKTDNKTRFSALSPFASGFLLEGEVRDIKPIRIANSRRWLVARNDTTLQIFQKAKPAVVAGLIRNP</sequence>
<organism evidence="3 4">
    <name type="scientific">Larkinella insperata</name>
    <dbReference type="NCBI Taxonomy" id="332158"/>
    <lineage>
        <taxon>Bacteria</taxon>
        <taxon>Pseudomonadati</taxon>
        <taxon>Bacteroidota</taxon>
        <taxon>Cytophagia</taxon>
        <taxon>Cytophagales</taxon>
        <taxon>Spirosomataceae</taxon>
        <taxon>Larkinella</taxon>
    </lineage>
</organism>
<dbReference type="Proteomes" id="UP001597116">
    <property type="component" value="Unassembled WGS sequence"/>
</dbReference>
<dbReference type="InterPro" id="IPR013517">
    <property type="entry name" value="FG-GAP"/>
</dbReference>
<dbReference type="PANTHER" id="PTHR16026">
    <property type="entry name" value="CARTILAGE ACIDIC PROTEIN 1"/>
    <property type="match status" value="1"/>
</dbReference>
<dbReference type="InterPro" id="IPR028994">
    <property type="entry name" value="Integrin_alpha_N"/>
</dbReference>
<dbReference type="SUPFAM" id="SSF69318">
    <property type="entry name" value="Integrin alpha N-terminal domain"/>
    <property type="match status" value="3"/>
</dbReference>